<dbReference type="Proteomes" id="UP000310458">
    <property type="component" value="Unassembled WGS sequence"/>
</dbReference>
<dbReference type="GO" id="GO:0055085">
    <property type="term" value="P:transmembrane transport"/>
    <property type="evidence" value="ECO:0007669"/>
    <property type="project" value="UniProtKB-ARBA"/>
</dbReference>
<dbReference type="GO" id="GO:0005524">
    <property type="term" value="F:ATP binding"/>
    <property type="evidence" value="ECO:0007669"/>
    <property type="project" value="UniProtKB-KW"/>
</dbReference>
<dbReference type="PANTHER" id="PTHR43776:SF7">
    <property type="entry name" value="D,D-DIPEPTIDE TRANSPORT ATP-BINDING PROTEIN DDPF-RELATED"/>
    <property type="match status" value="1"/>
</dbReference>
<sequence length="268" mass="29363">MKQQSPLQLFVEDLDVTFGSGSTATHALKKLSLSLHHGESLGLVGESGSGKSTLAKVLTGIYGFDSGRAVVAGHELTPGRRKPLKDRRALQMIPQDPYSSLSPRRTAGQTIAEALDPKGADTKKHRATVIEWLERVELPPESADKYPYEFSGGQRQRIAIARALCINPKIIIADEITSALDLSVQAEVLDLLGQLRRELELTMIFISHNLAVVRHVSDRVAVLFHGELMEEGDAEAVFRNPQAEYTRQLLNSVPGRPGFNLRPDRAAA</sequence>
<keyword evidence="3" id="KW-0547">Nucleotide-binding</keyword>
<dbReference type="PROSITE" id="PS00211">
    <property type="entry name" value="ABC_TRANSPORTER_1"/>
    <property type="match status" value="1"/>
</dbReference>
<gene>
    <name evidence="6" type="ORF">FEF26_00990</name>
</gene>
<dbReference type="InterPro" id="IPR027417">
    <property type="entry name" value="P-loop_NTPase"/>
</dbReference>
<dbReference type="InterPro" id="IPR017871">
    <property type="entry name" value="ABC_transporter-like_CS"/>
</dbReference>
<dbReference type="Gene3D" id="3.40.50.300">
    <property type="entry name" value="P-loop containing nucleotide triphosphate hydrolases"/>
    <property type="match status" value="1"/>
</dbReference>
<keyword evidence="4 6" id="KW-0067">ATP-binding</keyword>
<dbReference type="SMART" id="SM00382">
    <property type="entry name" value="AAA"/>
    <property type="match status" value="1"/>
</dbReference>
<dbReference type="CDD" id="cd03257">
    <property type="entry name" value="ABC_NikE_OppD_transporters"/>
    <property type="match status" value="1"/>
</dbReference>
<accession>A0A5R9BK04</accession>
<evidence type="ECO:0000259" key="5">
    <source>
        <dbReference type="PROSITE" id="PS50893"/>
    </source>
</evidence>
<dbReference type="Pfam" id="PF00005">
    <property type="entry name" value="ABC_tran"/>
    <property type="match status" value="1"/>
</dbReference>
<evidence type="ECO:0000256" key="3">
    <source>
        <dbReference type="ARBA" id="ARBA00022741"/>
    </source>
</evidence>
<dbReference type="GO" id="GO:0016887">
    <property type="term" value="F:ATP hydrolysis activity"/>
    <property type="evidence" value="ECO:0007669"/>
    <property type="project" value="InterPro"/>
</dbReference>
<dbReference type="PROSITE" id="PS50893">
    <property type="entry name" value="ABC_TRANSPORTER_2"/>
    <property type="match status" value="1"/>
</dbReference>
<dbReference type="InterPro" id="IPR050319">
    <property type="entry name" value="ABC_transp_ATP-bind"/>
</dbReference>
<comment type="caution">
    <text evidence="6">The sequence shown here is derived from an EMBL/GenBank/DDBJ whole genome shotgun (WGS) entry which is preliminary data.</text>
</comment>
<dbReference type="InterPro" id="IPR003439">
    <property type="entry name" value="ABC_transporter-like_ATP-bd"/>
</dbReference>
<dbReference type="PANTHER" id="PTHR43776">
    <property type="entry name" value="TRANSPORT ATP-BINDING PROTEIN"/>
    <property type="match status" value="1"/>
</dbReference>
<feature type="domain" description="ABC transporter" evidence="5">
    <location>
        <begin position="11"/>
        <end position="250"/>
    </location>
</feature>
<evidence type="ECO:0000256" key="2">
    <source>
        <dbReference type="ARBA" id="ARBA00022448"/>
    </source>
</evidence>
<keyword evidence="7" id="KW-1185">Reference proteome</keyword>
<dbReference type="RefSeq" id="WP_138251673.1">
    <property type="nucleotide sequence ID" value="NZ_VAVZ01000002.1"/>
</dbReference>
<dbReference type="OrthoDB" id="8481147at2"/>
<name>A0A5R9BK04_9MICC</name>
<dbReference type="SUPFAM" id="SSF52540">
    <property type="entry name" value="P-loop containing nucleoside triphosphate hydrolases"/>
    <property type="match status" value="1"/>
</dbReference>
<proteinExistence type="inferred from homology"/>
<dbReference type="InterPro" id="IPR003593">
    <property type="entry name" value="AAA+_ATPase"/>
</dbReference>
<reference evidence="6 7" key="1">
    <citation type="submission" date="2019-05" db="EMBL/GenBank/DDBJ databases">
        <title>Nesterenkonia sp. GY074 isolated from the Southern Atlantic Ocean.</title>
        <authorList>
            <person name="Zhang G."/>
        </authorList>
    </citation>
    <scope>NUCLEOTIDE SEQUENCE [LARGE SCALE GENOMIC DNA]</scope>
    <source>
        <strain evidence="6 7">GY074</strain>
    </source>
</reference>
<evidence type="ECO:0000256" key="4">
    <source>
        <dbReference type="ARBA" id="ARBA00022840"/>
    </source>
</evidence>
<dbReference type="AlphaFoldDB" id="A0A5R9BK04"/>
<evidence type="ECO:0000313" key="7">
    <source>
        <dbReference type="Proteomes" id="UP000310458"/>
    </source>
</evidence>
<dbReference type="EMBL" id="VAVZ01000002">
    <property type="protein sequence ID" value="TLQ01048.1"/>
    <property type="molecule type" value="Genomic_DNA"/>
</dbReference>
<evidence type="ECO:0000256" key="1">
    <source>
        <dbReference type="ARBA" id="ARBA00005417"/>
    </source>
</evidence>
<organism evidence="6 7">
    <name type="scientific">Nesterenkonia salmonea</name>
    <dbReference type="NCBI Taxonomy" id="1804987"/>
    <lineage>
        <taxon>Bacteria</taxon>
        <taxon>Bacillati</taxon>
        <taxon>Actinomycetota</taxon>
        <taxon>Actinomycetes</taxon>
        <taxon>Micrococcales</taxon>
        <taxon>Micrococcaceae</taxon>
        <taxon>Nesterenkonia</taxon>
    </lineage>
</organism>
<keyword evidence="2" id="KW-0813">Transport</keyword>
<protein>
    <submittedName>
        <fullName evidence="6">ABC transporter ATP-binding protein</fullName>
    </submittedName>
</protein>
<comment type="similarity">
    <text evidence="1">Belongs to the ABC transporter superfamily.</text>
</comment>
<evidence type="ECO:0000313" key="6">
    <source>
        <dbReference type="EMBL" id="TLQ01048.1"/>
    </source>
</evidence>